<evidence type="ECO:0000313" key="2">
    <source>
        <dbReference type="Proteomes" id="UP000249396"/>
    </source>
</evidence>
<comment type="caution">
    <text evidence="1">The sequence shown here is derived from an EMBL/GenBank/DDBJ whole genome shotgun (WGS) entry which is preliminary data.</text>
</comment>
<accession>A0A2W4R2A9</accession>
<protein>
    <submittedName>
        <fullName evidence="1">Uncharacterized protein</fullName>
    </submittedName>
</protein>
<dbReference type="Proteomes" id="UP000249396">
    <property type="component" value="Unassembled WGS sequence"/>
</dbReference>
<organism evidence="1 2">
    <name type="scientific">Candidatus Methylumidiphilus alinenensis</name>
    <dbReference type="NCBI Taxonomy" id="2202197"/>
    <lineage>
        <taxon>Bacteria</taxon>
        <taxon>Pseudomonadati</taxon>
        <taxon>Pseudomonadota</taxon>
        <taxon>Gammaproteobacteria</taxon>
        <taxon>Methylococcales</taxon>
        <taxon>Candidatus Methylumidiphilus</taxon>
    </lineage>
</organism>
<name>A0A2W4R2A9_9GAMM</name>
<dbReference type="AlphaFoldDB" id="A0A2W4R2A9"/>
<evidence type="ECO:0000313" key="1">
    <source>
        <dbReference type="EMBL" id="PZN78381.1"/>
    </source>
</evidence>
<reference evidence="1 2" key="1">
    <citation type="journal article" date="2018" name="Aquat. Microb. Ecol.">
        <title>Gammaproteobacterial methanotrophs dominate.</title>
        <authorList>
            <person name="Rissanen A.J."/>
            <person name="Saarenheimo J."/>
            <person name="Tiirola M."/>
            <person name="Peura S."/>
            <person name="Aalto S.L."/>
            <person name="Karvinen A."/>
            <person name="Nykanen H."/>
        </authorList>
    </citation>
    <scope>NUCLEOTIDE SEQUENCE [LARGE SCALE GENOMIC DNA]</scope>
    <source>
        <strain evidence="1">AMbin10</strain>
    </source>
</reference>
<proteinExistence type="predicted"/>
<sequence>MSRRQVDLCLKTGDLVEEPRVDAHGHIRCVLERFGAGLAVRVHVALMKHEESWGIVVIEVENRL</sequence>
<dbReference type="EMBL" id="QJPH01000320">
    <property type="protein sequence ID" value="PZN78381.1"/>
    <property type="molecule type" value="Genomic_DNA"/>
</dbReference>
<gene>
    <name evidence="1" type="ORF">DM484_12970</name>
</gene>